<keyword evidence="4" id="KW-1185">Reference proteome</keyword>
<dbReference type="EMBL" id="RAQJ01000001">
    <property type="protein sequence ID" value="RKE98482.1"/>
    <property type="molecule type" value="Genomic_DNA"/>
</dbReference>
<accession>A0A420DW82</accession>
<dbReference type="SUPFAM" id="SSF55961">
    <property type="entry name" value="Bet v1-like"/>
    <property type="match status" value="1"/>
</dbReference>
<dbReference type="InterPro" id="IPR013538">
    <property type="entry name" value="ASHA1/2-like_C"/>
</dbReference>
<reference evidence="3 4" key="1">
    <citation type="submission" date="2018-09" db="EMBL/GenBank/DDBJ databases">
        <title>Genomic Encyclopedia of Archaeal and Bacterial Type Strains, Phase II (KMG-II): from individual species to whole genera.</title>
        <authorList>
            <person name="Goeker M."/>
        </authorList>
    </citation>
    <scope>NUCLEOTIDE SEQUENCE [LARGE SCALE GENOMIC DNA]</scope>
    <source>
        <strain evidence="3 4">DSM 26283</strain>
    </source>
</reference>
<gene>
    <name evidence="3" type="ORF">BXY80_0571</name>
</gene>
<evidence type="ECO:0000259" key="2">
    <source>
        <dbReference type="Pfam" id="PF08327"/>
    </source>
</evidence>
<dbReference type="AlphaFoldDB" id="A0A420DW82"/>
<protein>
    <submittedName>
        <fullName evidence="3">Uncharacterized protein YndB with AHSA1/START domain</fullName>
    </submittedName>
</protein>
<dbReference type="Gene3D" id="3.30.530.20">
    <property type="match status" value="1"/>
</dbReference>
<dbReference type="InterPro" id="IPR023393">
    <property type="entry name" value="START-like_dom_sf"/>
</dbReference>
<proteinExistence type="inferred from homology"/>
<evidence type="ECO:0000313" key="3">
    <source>
        <dbReference type="EMBL" id="RKE98482.1"/>
    </source>
</evidence>
<evidence type="ECO:0000313" key="4">
    <source>
        <dbReference type="Proteomes" id="UP000284892"/>
    </source>
</evidence>
<sequence>MNDTISKEKVFNHPIEKVWDAISKAEEISAWFIKADFKAEQGYNYTFTSEPNEKGCTTISGEVKNANPYVLIYTWIVADTKVETTVSWTLESVEGGTKLHLEHSGISNYSGETAIAMFESFNGGWDNCISELSSYLKNLINAG</sequence>
<name>A0A420DW82_9FLAO</name>
<dbReference type="Pfam" id="PF08327">
    <property type="entry name" value="AHSA1"/>
    <property type="match status" value="1"/>
</dbReference>
<organism evidence="3 4">
    <name type="scientific">Ichthyenterobacterium magnum</name>
    <dbReference type="NCBI Taxonomy" id="1230530"/>
    <lineage>
        <taxon>Bacteria</taxon>
        <taxon>Pseudomonadati</taxon>
        <taxon>Bacteroidota</taxon>
        <taxon>Flavobacteriia</taxon>
        <taxon>Flavobacteriales</taxon>
        <taxon>Flavobacteriaceae</taxon>
        <taxon>Ichthyenterobacterium</taxon>
    </lineage>
</organism>
<dbReference type="OrthoDB" id="2355173at2"/>
<evidence type="ECO:0000256" key="1">
    <source>
        <dbReference type="ARBA" id="ARBA00006817"/>
    </source>
</evidence>
<comment type="caution">
    <text evidence="3">The sequence shown here is derived from an EMBL/GenBank/DDBJ whole genome shotgun (WGS) entry which is preliminary data.</text>
</comment>
<dbReference type="CDD" id="cd07814">
    <property type="entry name" value="SRPBCC_CalC_Aha1-like"/>
    <property type="match status" value="1"/>
</dbReference>
<dbReference type="RefSeq" id="WP_120199692.1">
    <property type="nucleotide sequence ID" value="NZ_RAQJ01000001.1"/>
</dbReference>
<feature type="domain" description="Activator of Hsp90 ATPase homologue 1/2-like C-terminal" evidence="2">
    <location>
        <begin position="12"/>
        <end position="137"/>
    </location>
</feature>
<comment type="similarity">
    <text evidence="1">Belongs to the AHA1 family.</text>
</comment>
<dbReference type="Proteomes" id="UP000284892">
    <property type="component" value="Unassembled WGS sequence"/>
</dbReference>